<evidence type="ECO:0000256" key="1">
    <source>
        <dbReference type="ARBA" id="ARBA00010688"/>
    </source>
</evidence>
<reference evidence="5" key="1">
    <citation type="submission" date="2018-06" db="EMBL/GenBank/DDBJ databases">
        <authorList>
            <person name="Zhirakovskaya E."/>
        </authorList>
    </citation>
    <scope>NUCLEOTIDE SEQUENCE</scope>
</reference>
<gene>
    <name evidence="5" type="ORF">MNBD_ACTINO01-1178</name>
</gene>
<keyword evidence="2" id="KW-0808">Transferase</keyword>
<dbReference type="Gene3D" id="3.40.1190.20">
    <property type="match status" value="1"/>
</dbReference>
<proteinExistence type="inferred from homology"/>
<dbReference type="InterPro" id="IPR002173">
    <property type="entry name" value="Carboh/pur_kinase_PfkB_CS"/>
</dbReference>
<accession>A0A3B0RQY9</accession>
<dbReference type="InterPro" id="IPR029056">
    <property type="entry name" value="Ribokinase-like"/>
</dbReference>
<name>A0A3B0RQY9_9ZZZZ</name>
<protein>
    <recommendedName>
        <fullName evidence="4">Carbohydrate kinase PfkB domain-containing protein</fullName>
    </recommendedName>
</protein>
<keyword evidence="3" id="KW-0418">Kinase</keyword>
<dbReference type="GO" id="GO:0016301">
    <property type="term" value="F:kinase activity"/>
    <property type="evidence" value="ECO:0007669"/>
    <property type="project" value="UniProtKB-KW"/>
</dbReference>
<evidence type="ECO:0000256" key="2">
    <source>
        <dbReference type="ARBA" id="ARBA00022679"/>
    </source>
</evidence>
<organism evidence="5">
    <name type="scientific">hydrothermal vent metagenome</name>
    <dbReference type="NCBI Taxonomy" id="652676"/>
    <lineage>
        <taxon>unclassified sequences</taxon>
        <taxon>metagenomes</taxon>
        <taxon>ecological metagenomes</taxon>
    </lineage>
</organism>
<dbReference type="PROSITE" id="PS00584">
    <property type="entry name" value="PFKB_KINASES_2"/>
    <property type="match status" value="1"/>
</dbReference>
<comment type="similarity">
    <text evidence="1">Belongs to the carbohydrate kinase PfkB family.</text>
</comment>
<dbReference type="EMBL" id="UOEI01000158">
    <property type="protein sequence ID" value="VAV95790.1"/>
    <property type="molecule type" value="Genomic_DNA"/>
</dbReference>
<evidence type="ECO:0000259" key="4">
    <source>
        <dbReference type="Pfam" id="PF00294"/>
    </source>
</evidence>
<dbReference type="InterPro" id="IPR011611">
    <property type="entry name" value="PfkB_dom"/>
</dbReference>
<evidence type="ECO:0000256" key="3">
    <source>
        <dbReference type="ARBA" id="ARBA00022777"/>
    </source>
</evidence>
<dbReference type="Pfam" id="PF00294">
    <property type="entry name" value="PfkB"/>
    <property type="match status" value="1"/>
</dbReference>
<dbReference type="PANTHER" id="PTHR43320:SF3">
    <property type="entry name" value="CARBOHYDRATE KINASE PFKB DOMAIN-CONTAINING PROTEIN"/>
    <property type="match status" value="1"/>
</dbReference>
<dbReference type="PANTHER" id="PTHR43320">
    <property type="entry name" value="SUGAR KINASE"/>
    <property type="match status" value="1"/>
</dbReference>
<feature type="domain" description="Carbohydrate kinase PfkB" evidence="4">
    <location>
        <begin position="2"/>
        <end position="280"/>
    </location>
</feature>
<dbReference type="InterPro" id="IPR052700">
    <property type="entry name" value="Carb_kinase_PfkB-like"/>
</dbReference>
<evidence type="ECO:0000313" key="5">
    <source>
        <dbReference type="EMBL" id="VAV95790.1"/>
    </source>
</evidence>
<dbReference type="AlphaFoldDB" id="A0A3B0RQY9"/>
<sequence>MLCCLGDVIEDVVVWLSSDIATGTDTAVAIHRRRGGSAANVAVAAANTGTGVRFIGRVGSDAIGRSLIGDLAIAGVDARVQQQGRTGTIVVLVHPGGERSMLPDRAAAVELDTIADADLAGVTWLHVPAYSLVVEPLGATSQAAIRTVRQSGGKVSIDASSSAIIEEFGVARFSTMIDALKPDVLFCNADEGHILAMTDSRGAKGADLTIVKNGEYPAVAYSRGRLVATVPAIAVQDVRDTTGAGDAFAAGFIVARMAGIDIEGAITAGHRLAAEVLTRYSP</sequence>
<dbReference type="SUPFAM" id="SSF53613">
    <property type="entry name" value="Ribokinase-like"/>
    <property type="match status" value="1"/>
</dbReference>